<keyword evidence="2" id="KW-1185">Reference proteome</keyword>
<organism evidence="1 2">
    <name type="scientific">Purpureocillium lilacinum</name>
    <name type="common">Paecilomyces lilacinus</name>
    <dbReference type="NCBI Taxonomy" id="33203"/>
    <lineage>
        <taxon>Eukaryota</taxon>
        <taxon>Fungi</taxon>
        <taxon>Dikarya</taxon>
        <taxon>Ascomycota</taxon>
        <taxon>Pezizomycotina</taxon>
        <taxon>Sordariomycetes</taxon>
        <taxon>Hypocreomycetidae</taxon>
        <taxon>Hypocreales</taxon>
        <taxon>Ophiocordycipitaceae</taxon>
        <taxon>Purpureocillium</taxon>
    </lineage>
</organism>
<proteinExistence type="predicted"/>
<dbReference type="EMBL" id="JBGNUJ010000003">
    <property type="protein sequence ID" value="KAL3962109.1"/>
    <property type="molecule type" value="Genomic_DNA"/>
</dbReference>
<comment type="caution">
    <text evidence="1">The sequence shown here is derived from an EMBL/GenBank/DDBJ whole genome shotgun (WGS) entry which is preliminary data.</text>
</comment>
<sequence length="407" mass="43199">MPISPIITFKAGQCETQNGDRPAKVKPQEQPGYIYLYSEDGSFDIATRMSVSAVADHCRSGTLLLAEAERPVGRARARPGDGADRRKLRPLRVRRGTPHVQDKRPHIRAEVRVVVPAIPVLVAIEATEPKRRCGLVQPRDRKIGDIVHRLLQGEEVNVARELAAVRNVDDRRDDDDDEPMEDVEGTRGPHSHRGSGSGGAGPDATGGDVREEGEESREGGADGARAASSSAPDAAAAVRNFLESLRGQPGLAGGQQQQHADLPYPYLNHLLPTSVTVAMVDAASPELADTLLGCLPPAVMVLATGVSDFDGKAEPTAEAVEAAKASLSLEDKRSLLRKVVRSPQFHQALGSLTMALRDGGLPGIADALHIKVENGGYIPDSGMPLGGGHAVKAFVEGAKKTVKDEQA</sequence>
<reference evidence="1" key="1">
    <citation type="submission" date="2024-12" db="EMBL/GenBank/DDBJ databases">
        <title>Comparative genomics and development of molecular markers within Purpureocillium lilacinum and among Purpureocillium species.</title>
        <authorList>
            <person name="Yeh Z.-Y."/>
            <person name="Ni N.-T."/>
            <person name="Lo P.-H."/>
            <person name="Mushyakhwo K."/>
            <person name="Lin C.-F."/>
            <person name="Nai Y.-S."/>
        </authorList>
    </citation>
    <scope>NUCLEOTIDE SEQUENCE</scope>
    <source>
        <strain evidence="1">NCHU-NPUST-175</strain>
    </source>
</reference>
<name>A0ACC4E1U7_PURLI</name>
<accession>A0ACC4E1U7</accession>
<evidence type="ECO:0000313" key="2">
    <source>
        <dbReference type="Proteomes" id="UP001638806"/>
    </source>
</evidence>
<gene>
    <name evidence="1" type="ORF">ACCO45_003632</name>
</gene>
<evidence type="ECO:0000313" key="1">
    <source>
        <dbReference type="EMBL" id="KAL3962109.1"/>
    </source>
</evidence>
<dbReference type="Proteomes" id="UP001638806">
    <property type="component" value="Unassembled WGS sequence"/>
</dbReference>
<protein>
    <submittedName>
        <fullName evidence="1">Uncharacterized protein</fullName>
    </submittedName>
</protein>